<evidence type="ECO:0000313" key="2">
    <source>
        <dbReference type="EMBL" id="EFG31545.1"/>
    </source>
</evidence>
<accession>V9HM44</accession>
<keyword evidence="3" id="KW-1185">Reference proteome</keyword>
<dbReference type="EMBL" id="ADCY02000015">
    <property type="protein sequence ID" value="EFG31545.1"/>
    <property type="molecule type" value="Genomic_DNA"/>
</dbReference>
<dbReference type="Proteomes" id="UP000017813">
    <property type="component" value="Unassembled WGS sequence"/>
</dbReference>
<feature type="transmembrane region" description="Helical" evidence="1">
    <location>
        <begin position="6"/>
        <end position="24"/>
    </location>
</feature>
<dbReference type="HOGENOM" id="CLU_2142522_0_0_4"/>
<evidence type="ECO:0000256" key="1">
    <source>
        <dbReference type="SAM" id="Phobius"/>
    </source>
</evidence>
<protein>
    <recommendedName>
        <fullName evidence="4">Type II secretion system protein GspG C-terminal domain-containing protein</fullName>
    </recommendedName>
</protein>
<keyword evidence="1" id="KW-0472">Membrane</keyword>
<organism evidence="2 3">
    <name type="scientific">Simonsiella muelleri ATCC 29453</name>
    <dbReference type="NCBI Taxonomy" id="641147"/>
    <lineage>
        <taxon>Bacteria</taxon>
        <taxon>Pseudomonadati</taxon>
        <taxon>Pseudomonadota</taxon>
        <taxon>Betaproteobacteria</taxon>
        <taxon>Neisseriales</taxon>
        <taxon>Neisseriaceae</taxon>
        <taxon>Simonsiella</taxon>
    </lineage>
</organism>
<reference evidence="2 3" key="1">
    <citation type="submission" date="2010-03" db="EMBL/GenBank/DDBJ databases">
        <authorList>
            <consortium name="The Broad Institute Genome Sequencing Platform"/>
            <person name="Ward D."/>
            <person name="Earl A."/>
            <person name="Feldgarden M."/>
            <person name="Gevers D."/>
            <person name="Young S."/>
            <person name="Zeng Q."/>
            <person name="Koehrsen M."/>
            <person name="Alvarado L."/>
            <person name="Berlin A.M."/>
            <person name="Borenstein D."/>
            <person name="Chapman S.B."/>
            <person name="Chen Z."/>
            <person name="Engels R."/>
            <person name="Freedman E."/>
            <person name="Gellesch M."/>
            <person name="Goldberg J."/>
            <person name="Griggs A."/>
            <person name="Gujja S."/>
            <person name="Heilman E.R."/>
            <person name="Heiman D.I."/>
            <person name="Hepburn T.A."/>
            <person name="Howarth C."/>
            <person name="Jen D."/>
            <person name="Larson L."/>
            <person name="Mehta T."/>
            <person name="Park D."/>
            <person name="Pearson M."/>
            <person name="Richards J."/>
            <person name="Roberts A."/>
            <person name="Saif S."/>
            <person name="Shea T.D."/>
            <person name="Shenoy N."/>
            <person name="Sisk P."/>
            <person name="Stolte C."/>
            <person name="Sykes S.N."/>
            <person name="Walk T."/>
            <person name="White J."/>
            <person name="Yandava C."/>
            <person name="Izard J."/>
            <person name="Baranova O.V."/>
            <person name="Blanton J.M."/>
            <person name="Tanner A.C."/>
            <person name="Dewhirst F."/>
            <person name="Haas B."/>
            <person name="Nusbaum C."/>
            <person name="Birren B."/>
        </authorList>
    </citation>
    <scope>NUCLEOTIDE SEQUENCE [LARGE SCALE GENOMIC DNA]</scope>
    <source>
        <strain evidence="2 3">ATCC 29453</strain>
    </source>
</reference>
<comment type="caution">
    <text evidence="2">The sequence shown here is derived from an EMBL/GenBank/DDBJ whole genome shotgun (WGS) entry which is preliminary data.</text>
</comment>
<proteinExistence type="predicted"/>
<keyword evidence="1" id="KW-0812">Transmembrane</keyword>
<dbReference type="RefSeq" id="WP_002641596.1">
    <property type="nucleotide sequence ID" value="NZ_CP019448.1"/>
</dbReference>
<dbReference type="eggNOG" id="ENOG5032X8W">
    <property type="taxonomic scope" value="Bacteria"/>
</dbReference>
<dbReference type="AlphaFoldDB" id="V9HM44"/>
<evidence type="ECO:0000313" key="3">
    <source>
        <dbReference type="Proteomes" id="UP000017813"/>
    </source>
</evidence>
<dbReference type="KEGG" id="smur:BWP33_09220"/>
<name>V9HM44_9NEIS</name>
<keyword evidence="1" id="KW-1133">Transmembrane helix</keyword>
<dbReference type="OrthoDB" id="8612030at2"/>
<sequence length="115" mass="13591">MKTFKELLIGFCVIALLMVAYVNLPMEWRRYKDIRVGNKLITQVANYQQKNHRLPENQETSILLQLGFHQNKQGWQPNYRKLNAQNFQIIYADGYDAPYLAWDSANKTWALVQNK</sequence>
<gene>
    <name evidence="2" type="ORF">HMPREF9021_00815</name>
</gene>
<reference evidence="2 3" key="2">
    <citation type="submission" date="2011-10" db="EMBL/GenBank/DDBJ databases">
        <title>The Genome Sequence of Simonsiella muelleri ATCC 29453.</title>
        <authorList>
            <consortium name="The Broad Institute Genome Sequencing Platform"/>
            <consortium name="The Broad Institute Genome Sequencing Center for Infectious Disease"/>
            <person name="Earl A."/>
            <person name="Ward D."/>
            <person name="Feldgarden M."/>
            <person name="Gevers D."/>
            <person name="Izard J."/>
            <person name="Baranova O.V."/>
            <person name="Blanton J.M."/>
            <person name="Tanner A.C."/>
            <person name="Dewhirst F."/>
            <person name="Young S.K."/>
            <person name="Zeng Q."/>
            <person name="Gargeya S."/>
            <person name="Fitzgerald M."/>
            <person name="Haas B."/>
            <person name="Abouelleil A."/>
            <person name="Alvarado L."/>
            <person name="Arachchi H.M."/>
            <person name="Berlin A."/>
            <person name="Brown A."/>
            <person name="Chapman S.B."/>
            <person name="Chen Z."/>
            <person name="Dunbar C."/>
            <person name="Freedman E."/>
            <person name="Gearin G."/>
            <person name="Goldberg J."/>
            <person name="Griggs A."/>
            <person name="Gujja S."/>
            <person name="Heiman D."/>
            <person name="Howarth C."/>
            <person name="Larson L."/>
            <person name="Lui A."/>
            <person name="MacDonald P.J.P."/>
            <person name="Montmayeur A."/>
            <person name="Murphy C."/>
            <person name="Neiman D."/>
            <person name="Pearson M."/>
            <person name="Priest M."/>
            <person name="Roberts A."/>
            <person name="Saif S."/>
            <person name="Shea T."/>
            <person name="Shenoy N."/>
            <person name="Sisk P."/>
            <person name="Stolte C."/>
            <person name="Sykes S."/>
            <person name="Wortman J."/>
            <person name="Nusbaum C."/>
            <person name="Birren B."/>
        </authorList>
    </citation>
    <scope>NUCLEOTIDE SEQUENCE [LARGE SCALE GENOMIC DNA]</scope>
    <source>
        <strain evidence="2 3">ATCC 29453</strain>
    </source>
</reference>
<evidence type="ECO:0008006" key="4">
    <source>
        <dbReference type="Google" id="ProtNLM"/>
    </source>
</evidence>